<evidence type="ECO:0000313" key="2">
    <source>
        <dbReference type="Proteomes" id="UP000824782"/>
    </source>
</evidence>
<sequence length="75" mass="8414">MPYPRAVNKQTWLFLPLSWTGMKSGYAMGASEPAFELEKTGCNFSVEQTNISWGTFSCFIYSVLTTCLNCVNQCI</sequence>
<evidence type="ECO:0000313" key="1">
    <source>
        <dbReference type="EMBL" id="KAG8538509.1"/>
    </source>
</evidence>
<comment type="caution">
    <text evidence="1">The sequence shown here is derived from an EMBL/GenBank/DDBJ whole genome shotgun (WGS) entry which is preliminary data.</text>
</comment>
<accession>A0AAV6YM38</accession>
<gene>
    <name evidence="1" type="ORF">GDO81_022507</name>
</gene>
<dbReference type="Proteomes" id="UP000824782">
    <property type="component" value="Unassembled WGS sequence"/>
</dbReference>
<reference evidence="1" key="1">
    <citation type="thesis" date="2020" institute="ProQuest LLC" country="789 East Eisenhower Parkway, Ann Arbor, MI, USA">
        <title>Comparative Genomics and Chromosome Evolution.</title>
        <authorList>
            <person name="Mudd A.B."/>
        </authorList>
    </citation>
    <scope>NUCLEOTIDE SEQUENCE</scope>
    <source>
        <strain evidence="1">237g6f4</strain>
        <tissue evidence="1">Blood</tissue>
    </source>
</reference>
<dbReference type="EMBL" id="WNYA01020601">
    <property type="protein sequence ID" value="KAG8538509.1"/>
    <property type="molecule type" value="Genomic_DNA"/>
</dbReference>
<organism evidence="1 2">
    <name type="scientific">Engystomops pustulosus</name>
    <name type="common">Tungara frog</name>
    <name type="synonym">Physalaemus pustulosus</name>
    <dbReference type="NCBI Taxonomy" id="76066"/>
    <lineage>
        <taxon>Eukaryota</taxon>
        <taxon>Metazoa</taxon>
        <taxon>Chordata</taxon>
        <taxon>Craniata</taxon>
        <taxon>Vertebrata</taxon>
        <taxon>Euteleostomi</taxon>
        <taxon>Amphibia</taxon>
        <taxon>Batrachia</taxon>
        <taxon>Anura</taxon>
        <taxon>Neobatrachia</taxon>
        <taxon>Hyloidea</taxon>
        <taxon>Leptodactylidae</taxon>
        <taxon>Leiuperinae</taxon>
        <taxon>Engystomops</taxon>
    </lineage>
</organism>
<proteinExistence type="predicted"/>
<keyword evidence="2" id="KW-1185">Reference proteome</keyword>
<protein>
    <submittedName>
        <fullName evidence="1">Uncharacterized protein</fullName>
    </submittedName>
</protein>
<name>A0AAV6YM38_ENGPU</name>
<dbReference type="AlphaFoldDB" id="A0AAV6YM38"/>